<evidence type="ECO:0008006" key="2">
    <source>
        <dbReference type="Google" id="ProtNLM"/>
    </source>
</evidence>
<protein>
    <recommendedName>
        <fullName evidence="2">TNF family profile domain-containing protein</fullName>
    </recommendedName>
</protein>
<dbReference type="EMBL" id="LAZR01061246">
    <property type="protein sequence ID" value="KKK63971.1"/>
    <property type="molecule type" value="Genomic_DNA"/>
</dbReference>
<gene>
    <name evidence="1" type="ORF">LCGC14_2988890</name>
</gene>
<feature type="non-terminal residue" evidence="1">
    <location>
        <position position="1"/>
    </location>
</feature>
<dbReference type="AlphaFoldDB" id="A0A0F8ZVH2"/>
<reference evidence="1" key="1">
    <citation type="journal article" date="2015" name="Nature">
        <title>Complex archaea that bridge the gap between prokaryotes and eukaryotes.</title>
        <authorList>
            <person name="Spang A."/>
            <person name="Saw J.H."/>
            <person name="Jorgensen S.L."/>
            <person name="Zaremba-Niedzwiedzka K."/>
            <person name="Martijn J."/>
            <person name="Lind A.E."/>
            <person name="van Eijk R."/>
            <person name="Schleper C."/>
            <person name="Guy L."/>
            <person name="Ettema T.J."/>
        </authorList>
    </citation>
    <scope>NUCLEOTIDE SEQUENCE</scope>
</reference>
<evidence type="ECO:0000313" key="1">
    <source>
        <dbReference type="EMBL" id="KKK63971.1"/>
    </source>
</evidence>
<sequence>VNWFAETIDTGSFHDNDTNRSRLTITDAGYYQLYASLDLTSGATADAVGLMEIRKNAASTVATVNMHHVGGTTTQTFLIGVKVLAAAADYYEIRFTQSSGDTWTMGSATDKSFFEITKLAAA</sequence>
<organism evidence="1">
    <name type="scientific">marine sediment metagenome</name>
    <dbReference type="NCBI Taxonomy" id="412755"/>
    <lineage>
        <taxon>unclassified sequences</taxon>
        <taxon>metagenomes</taxon>
        <taxon>ecological metagenomes</taxon>
    </lineage>
</organism>
<comment type="caution">
    <text evidence="1">The sequence shown here is derived from an EMBL/GenBank/DDBJ whole genome shotgun (WGS) entry which is preliminary data.</text>
</comment>
<proteinExistence type="predicted"/>
<name>A0A0F8ZVH2_9ZZZZ</name>
<accession>A0A0F8ZVH2</accession>